<feature type="transmembrane region" description="Helical" evidence="6">
    <location>
        <begin position="189"/>
        <end position="210"/>
    </location>
</feature>
<dbReference type="EMBL" id="JAUJYO010000018">
    <property type="protein sequence ID" value="KAK1290534.1"/>
    <property type="molecule type" value="Genomic_DNA"/>
</dbReference>
<evidence type="ECO:0000256" key="2">
    <source>
        <dbReference type="ARBA" id="ARBA00007635"/>
    </source>
</evidence>
<evidence type="ECO:0000313" key="9">
    <source>
        <dbReference type="Proteomes" id="UP001180020"/>
    </source>
</evidence>
<feature type="transmembrane region" description="Helical" evidence="6">
    <location>
        <begin position="222"/>
        <end position="242"/>
    </location>
</feature>
<keyword evidence="3 6" id="KW-0812">Transmembrane</keyword>
<dbReference type="Proteomes" id="UP001180020">
    <property type="component" value="Unassembled WGS sequence"/>
</dbReference>
<dbReference type="Pfam" id="PF00892">
    <property type="entry name" value="EamA"/>
    <property type="match status" value="1"/>
</dbReference>
<dbReference type="AlphaFoldDB" id="A0AAV9CPK9"/>
<gene>
    <name evidence="8" type="ORF">QJS10_CPB18g00133</name>
</gene>
<feature type="transmembrane region" description="Helical" evidence="6">
    <location>
        <begin position="281"/>
        <end position="302"/>
    </location>
</feature>
<evidence type="ECO:0000256" key="3">
    <source>
        <dbReference type="ARBA" id="ARBA00022692"/>
    </source>
</evidence>
<keyword evidence="9" id="KW-1185">Reference proteome</keyword>
<dbReference type="SUPFAM" id="SSF103481">
    <property type="entry name" value="Multidrug resistance efflux transporter EmrE"/>
    <property type="match status" value="1"/>
</dbReference>
<keyword evidence="4 6" id="KW-1133">Transmembrane helix</keyword>
<dbReference type="InterPro" id="IPR030184">
    <property type="entry name" value="WAT1-related"/>
</dbReference>
<protein>
    <recommendedName>
        <fullName evidence="6">WAT1-related protein</fullName>
    </recommendedName>
</protein>
<organism evidence="8 9">
    <name type="scientific">Acorus calamus</name>
    <name type="common">Sweet flag</name>
    <dbReference type="NCBI Taxonomy" id="4465"/>
    <lineage>
        <taxon>Eukaryota</taxon>
        <taxon>Viridiplantae</taxon>
        <taxon>Streptophyta</taxon>
        <taxon>Embryophyta</taxon>
        <taxon>Tracheophyta</taxon>
        <taxon>Spermatophyta</taxon>
        <taxon>Magnoliopsida</taxon>
        <taxon>Liliopsida</taxon>
        <taxon>Acoraceae</taxon>
        <taxon>Acorus</taxon>
    </lineage>
</organism>
<feature type="transmembrane region" description="Helical" evidence="6">
    <location>
        <begin position="135"/>
        <end position="154"/>
    </location>
</feature>
<keyword evidence="5 6" id="KW-0472">Membrane</keyword>
<reference evidence="8" key="1">
    <citation type="journal article" date="2023" name="Nat. Commun.">
        <title>Diploid and tetraploid genomes of Acorus and the evolution of monocots.</title>
        <authorList>
            <person name="Ma L."/>
            <person name="Liu K.W."/>
            <person name="Li Z."/>
            <person name="Hsiao Y.Y."/>
            <person name="Qi Y."/>
            <person name="Fu T."/>
            <person name="Tang G.D."/>
            <person name="Zhang D."/>
            <person name="Sun W.H."/>
            <person name="Liu D.K."/>
            <person name="Li Y."/>
            <person name="Chen G.Z."/>
            <person name="Liu X.D."/>
            <person name="Liao X.Y."/>
            <person name="Jiang Y.T."/>
            <person name="Yu X."/>
            <person name="Hao Y."/>
            <person name="Huang J."/>
            <person name="Zhao X.W."/>
            <person name="Ke S."/>
            <person name="Chen Y.Y."/>
            <person name="Wu W.L."/>
            <person name="Hsu J.L."/>
            <person name="Lin Y.F."/>
            <person name="Huang M.D."/>
            <person name="Li C.Y."/>
            <person name="Huang L."/>
            <person name="Wang Z.W."/>
            <person name="Zhao X."/>
            <person name="Zhong W.Y."/>
            <person name="Peng D.H."/>
            <person name="Ahmad S."/>
            <person name="Lan S."/>
            <person name="Zhang J.S."/>
            <person name="Tsai W.C."/>
            <person name="Van de Peer Y."/>
            <person name="Liu Z.J."/>
        </authorList>
    </citation>
    <scope>NUCLEOTIDE SEQUENCE</scope>
    <source>
        <strain evidence="8">CP</strain>
    </source>
</reference>
<evidence type="ECO:0000259" key="7">
    <source>
        <dbReference type="Pfam" id="PF00892"/>
    </source>
</evidence>
<comment type="caution">
    <text evidence="8">The sequence shown here is derived from an EMBL/GenBank/DDBJ whole genome shotgun (WGS) entry which is preliminary data.</text>
</comment>
<evidence type="ECO:0000256" key="4">
    <source>
        <dbReference type="ARBA" id="ARBA00022989"/>
    </source>
</evidence>
<sequence>MVSPAWIINCERRRRSEEMGRTKEVMDEIKPYVVITVVYLNFSVFTVLVKSVVSDGVSGTILTLYQFIVGTVVLFCLSFFIERMTLNQVLSSWSLGLVSATFYGVTTNMSPAIVFLLAVASGRERLRLLSGIGQLKVWGVITSVTGATVMVAWSGPTLRHNPSMASGGQFLGVVIGLQEPVAIKFPAELTLTAFMSLFGTIQTTAIAAITEPLDSWKIRIKGSLMLFVILYGGCVMPILAYYALIWCIHKKGPVFAAAFSPLLIVFSFFIETLILGKQAHLGSVVGAMLVIGGLYLLLLGMAKEQKRLQTLSPRFNIRNTPSNYIRRVEIKCEKFQENLKPSFD</sequence>
<dbReference type="InterPro" id="IPR037185">
    <property type="entry name" value="EmrE-like"/>
</dbReference>
<dbReference type="GO" id="GO:0016020">
    <property type="term" value="C:membrane"/>
    <property type="evidence" value="ECO:0007669"/>
    <property type="project" value="UniProtKB-SubCell"/>
</dbReference>
<feature type="domain" description="EamA" evidence="7">
    <location>
        <begin position="189"/>
        <end position="298"/>
    </location>
</feature>
<evidence type="ECO:0000256" key="6">
    <source>
        <dbReference type="RuleBase" id="RU363077"/>
    </source>
</evidence>
<proteinExistence type="inferred from homology"/>
<evidence type="ECO:0000256" key="1">
    <source>
        <dbReference type="ARBA" id="ARBA00004141"/>
    </source>
</evidence>
<comment type="subcellular location">
    <subcellularLocation>
        <location evidence="1 6">Membrane</location>
        <topology evidence="1 6">Multi-pass membrane protein</topology>
    </subcellularLocation>
</comment>
<feature type="transmembrane region" description="Helical" evidence="6">
    <location>
        <begin position="61"/>
        <end position="81"/>
    </location>
</feature>
<feature type="transmembrane region" description="Helical" evidence="6">
    <location>
        <begin position="29"/>
        <end position="49"/>
    </location>
</feature>
<dbReference type="PANTHER" id="PTHR31218">
    <property type="entry name" value="WAT1-RELATED PROTEIN"/>
    <property type="match status" value="1"/>
</dbReference>
<feature type="transmembrane region" description="Helical" evidence="6">
    <location>
        <begin position="101"/>
        <end position="123"/>
    </location>
</feature>
<evidence type="ECO:0000256" key="5">
    <source>
        <dbReference type="ARBA" id="ARBA00023136"/>
    </source>
</evidence>
<dbReference type="InterPro" id="IPR000620">
    <property type="entry name" value="EamA_dom"/>
</dbReference>
<feature type="transmembrane region" description="Helical" evidence="6">
    <location>
        <begin position="254"/>
        <end position="275"/>
    </location>
</feature>
<name>A0AAV9CPK9_ACOCL</name>
<comment type="similarity">
    <text evidence="2 6">Belongs to the drug/metabolite transporter (DMT) superfamily. Plant drug/metabolite exporter (P-DME) (TC 2.A.7.4) family.</text>
</comment>
<dbReference type="GO" id="GO:0022857">
    <property type="term" value="F:transmembrane transporter activity"/>
    <property type="evidence" value="ECO:0007669"/>
    <property type="project" value="InterPro"/>
</dbReference>
<evidence type="ECO:0000313" key="8">
    <source>
        <dbReference type="EMBL" id="KAK1290534.1"/>
    </source>
</evidence>
<reference evidence="8" key="2">
    <citation type="submission" date="2023-06" db="EMBL/GenBank/DDBJ databases">
        <authorList>
            <person name="Ma L."/>
            <person name="Liu K.-W."/>
            <person name="Li Z."/>
            <person name="Hsiao Y.-Y."/>
            <person name="Qi Y."/>
            <person name="Fu T."/>
            <person name="Tang G."/>
            <person name="Zhang D."/>
            <person name="Sun W.-H."/>
            <person name="Liu D.-K."/>
            <person name="Li Y."/>
            <person name="Chen G.-Z."/>
            <person name="Liu X.-D."/>
            <person name="Liao X.-Y."/>
            <person name="Jiang Y.-T."/>
            <person name="Yu X."/>
            <person name="Hao Y."/>
            <person name="Huang J."/>
            <person name="Zhao X.-W."/>
            <person name="Ke S."/>
            <person name="Chen Y.-Y."/>
            <person name="Wu W.-L."/>
            <person name="Hsu J.-L."/>
            <person name="Lin Y.-F."/>
            <person name="Huang M.-D."/>
            <person name="Li C.-Y."/>
            <person name="Huang L."/>
            <person name="Wang Z.-W."/>
            <person name="Zhao X."/>
            <person name="Zhong W.-Y."/>
            <person name="Peng D.-H."/>
            <person name="Ahmad S."/>
            <person name="Lan S."/>
            <person name="Zhang J.-S."/>
            <person name="Tsai W.-C."/>
            <person name="Van De Peer Y."/>
            <person name="Liu Z.-J."/>
        </authorList>
    </citation>
    <scope>NUCLEOTIDE SEQUENCE</scope>
    <source>
        <strain evidence="8">CP</strain>
        <tissue evidence="8">Leaves</tissue>
    </source>
</reference>
<accession>A0AAV9CPK9</accession>